<organism evidence="2 3">
    <name type="scientific">Pristionchus mayeri</name>
    <dbReference type="NCBI Taxonomy" id="1317129"/>
    <lineage>
        <taxon>Eukaryota</taxon>
        <taxon>Metazoa</taxon>
        <taxon>Ecdysozoa</taxon>
        <taxon>Nematoda</taxon>
        <taxon>Chromadorea</taxon>
        <taxon>Rhabditida</taxon>
        <taxon>Rhabditina</taxon>
        <taxon>Diplogasteromorpha</taxon>
        <taxon>Diplogasteroidea</taxon>
        <taxon>Neodiplogasteridae</taxon>
        <taxon>Pristionchus</taxon>
    </lineage>
</organism>
<keyword evidence="1" id="KW-0472">Membrane</keyword>
<evidence type="ECO:0000313" key="3">
    <source>
        <dbReference type="Proteomes" id="UP001328107"/>
    </source>
</evidence>
<feature type="transmembrane region" description="Helical" evidence="1">
    <location>
        <begin position="57"/>
        <end position="77"/>
    </location>
</feature>
<dbReference type="PANTHER" id="PTHR22941:SF26">
    <property type="entry name" value="SERPENTINE RECEPTOR, CLASS H"/>
    <property type="match status" value="1"/>
</dbReference>
<dbReference type="InterPro" id="IPR019422">
    <property type="entry name" value="7TM_GPCR_serpentine_rcpt_Srh"/>
</dbReference>
<dbReference type="EMBL" id="BTRK01000005">
    <property type="protein sequence ID" value="GMR51796.1"/>
    <property type="molecule type" value="Genomic_DNA"/>
</dbReference>
<keyword evidence="1" id="KW-1133">Transmembrane helix</keyword>
<dbReference type="Proteomes" id="UP001328107">
    <property type="component" value="Unassembled WGS sequence"/>
</dbReference>
<sequence>FFRLSSQSTLSERTKQMQQRTMFQLIIQTIIPLMIQWLPLIVYCYSVITSSLNPDVVNLLFCFQLSHAFVHTAILIIT</sequence>
<gene>
    <name evidence="2" type="ORF">PMAYCL1PPCAC_21991</name>
</gene>
<name>A0AAN5I5X2_9BILA</name>
<comment type="caution">
    <text evidence="2">The sequence shown here is derived from an EMBL/GenBank/DDBJ whole genome shotgun (WGS) entry which is preliminary data.</text>
</comment>
<accession>A0AAN5I5X2</accession>
<feature type="non-terminal residue" evidence="2">
    <location>
        <position position="78"/>
    </location>
</feature>
<dbReference type="PANTHER" id="PTHR22941">
    <property type="entry name" value="SERPENTINE RECEPTOR"/>
    <property type="match status" value="1"/>
</dbReference>
<evidence type="ECO:0000313" key="2">
    <source>
        <dbReference type="EMBL" id="GMR51796.1"/>
    </source>
</evidence>
<reference evidence="3" key="1">
    <citation type="submission" date="2022-10" db="EMBL/GenBank/DDBJ databases">
        <title>Genome assembly of Pristionchus species.</title>
        <authorList>
            <person name="Yoshida K."/>
            <person name="Sommer R.J."/>
        </authorList>
    </citation>
    <scope>NUCLEOTIDE SEQUENCE [LARGE SCALE GENOMIC DNA]</scope>
    <source>
        <strain evidence="3">RS5460</strain>
    </source>
</reference>
<evidence type="ECO:0000256" key="1">
    <source>
        <dbReference type="SAM" id="Phobius"/>
    </source>
</evidence>
<dbReference type="InterPro" id="IPR053220">
    <property type="entry name" value="Nematode_rcpt-like_serp_H"/>
</dbReference>
<evidence type="ECO:0008006" key="4">
    <source>
        <dbReference type="Google" id="ProtNLM"/>
    </source>
</evidence>
<keyword evidence="3" id="KW-1185">Reference proteome</keyword>
<feature type="non-terminal residue" evidence="2">
    <location>
        <position position="1"/>
    </location>
</feature>
<protein>
    <recommendedName>
        <fullName evidence="4">G protein-coupled receptor</fullName>
    </recommendedName>
</protein>
<feature type="transmembrane region" description="Helical" evidence="1">
    <location>
        <begin position="21"/>
        <end position="45"/>
    </location>
</feature>
<proteinExistence type="predicted"/>
<dbReference type="Pfam" id="PF10318">
    <property type="entry name" value="7TM_GPCR_Srh"/>
    <property type="match status" value="1"/>
</dbReference>
<keyword evidence="1" id="KW-0812">Transmembrane</keyword>
<dbReference type="AlphaFoldDB" id="A0AAN5I5X2"/>